<gene>
    <name evidence="2" type="ORF">JF888_10950</name>
</gene>
<dbReference type="Gene3D" id="3.90.25.10">
    <property type="entry name" value="UDP-galactose 4-epimerase, domain 1"/>
    <property type="match status" value="1"/>
</dbReference>
<name>A0A934KHM0_9BACT</name>
<dbReference type="Gene3D" id="3.40.50.720">
    <property type="entry name" value="NAD(P)-binding Rossmann-like Domain"/>
    <property type="match status" value="1"/>
</dbReference>
<dbReference type="CDD" id="cd05269">
    <property type="entry name" value="TMR_SDR_a"/>
    <property type="match status" value="1"/>
</dbReference>
<dbReference type="AlphaFoldDB" id="A0A934KHM0"/>
<evidence type="ECO:0000313" key="2">
    <source>
        <dbReference type="EMBL" id="MBJ7603692.1"/>
    </source>
</evidence>
<evidence type="ECO:0000259" key="1">
    <source>
        <dbReference type="Pfam" id="PF13460"/>
    </source>
</evidence>
<reference evidence="2 3" key="1">
    <citation type="submission" date="2020-10" db="EMBL/GenBank/DDBJ databases">
        <title>Ca. Dormibacterota MAGs.</title>
        <authorList>
            <person name="Montgomery K."/>
        </authorList>
    </citation>
    <scope>NUCLEOTIDE SEQUENCE [LARGE SCALE GENOMIC DNA]</scope>
    <source>
        <strain evidence="2">SC8811_S16_3</strain>
    </source>
</reference>
<dbReference type="InterPro" id="IPR051604">
    <property type="entry name" value="Ergot_Alk_Oxidoreductase"/>
</dbReference>
<organism evidence="2 3">
    <name type="scientific">Candidatus Dormiibacter inghamiae</name>
    <dbReference type="NCBI Taxonomy" id="3127013"/>
    <lineage>
        <taxon>Bacteria</taxon>
        <taxon>Bacillati</taxon>
        <taxon>Candidatus Dormiibacterota</taxon>
        <taxon>Candidatus Dormibacteria</taxon>
        <taxon>Candidatus Dormibacterales</taxon>
        <taxon>Candidatus Dormibacteraceae</taxon>
        <taxon>Candidatus Dormiibacter</taxon>
    </lineage>
</organism>
<dbReference type="EMBL" id="JAEKNQ010000040">
    <property type="protein sequence ID" value="MBJ7603692.1"/>
    <property type="molecule type" value="Genomic_DNA"/>
</dbReference>
<dbReference type="PANTHER" id="PTHR43162:SF1">
    <property type="entry name" value="PRESTALK A DIFFERENTIATION PROTEIN A"/>
    <property type="match status" value="1"/>
</dbReference>
<comment type="caution">
    <text evidence="2">The sequence shown here is derived from an EMBL/GenBank/DDBJ whole genome shotgun (WGS) entry which is preliminary data.</text>
</comment>
<evidence type="ECO:0000313" key="3">
    <source>
        <dbReference type="Proteomes" id="UP000620075"/>
    </source>
</evidence>
<dbReference type="SUPFAM" id="SSF51735">
    <property type="entry name" value="NAD(P)-binding Rossmann-fold domains"/>
    <property type="match status" value="1"/>
</dbReference>
<accession>A0A934KHM0</accession>
<dbReference type="InterPro" id="IPR036291">
    <property type="entry name" value="NAD(P)-bd_dom_sf"/>
</dbReference>
<proteinExistence type="predicted"/>
<feature type="domain" description="NAD(P)-binding" evidence="1">
    <location>
        <begin position="9"/>
        <end position="183"/>
    </location>
</feature>
<dbReference type="Pfam" id="PF13460">
    <property type="entry name" value="NAD_binding_10"/>
    <property type="match status" value="1"/>
</dbReference>
<dbReference type="InterPro" id="IPR016040">
    <property type="entry name" value="NAD(P)-bd_dom"/>
</dbReference>
<sequence>MTDLILVTGAGGNIGGPLVSRLVAMGLEIRILSRDPADKSSAAGTVQVIQGDLDRRDTLDRALDGVTRLFALSPGPDVPLQDANLLSAAERARVRQVVLLSSLGAELGGIGGGSQHLPGEVLLRESGLPWTILHPSEFMTNTTWWADSIAAASAIFVPSGTGRVALIDPTDIAEVAAHVLTTPQQDDGKIYRLTGPEPMTTADIAAHLTDILGRSIRHIDIPAAEFSAQLLKSGLPPPLVDLQLKYYAAVKAGTADVVTSDVEQLLSRPATGYRTWLEQHAALFR</sequence>
<dbReference type="Proteomes" id="UP000620075">
    <property type="component" value="Unassembled WGS sequence"/>
</dbReference>
<protein>
    <submittedName>
        <fullName evidence="2">SDR family oxidoreductase</fullName>
    </submittedName>
</protein>
<dbReference type="RefSeq" id="WP_338180118.1">
    <property type="nucleotide sequence ID" value="NZ_JAEKNQ010000040.1"/>
</dbReference>
<dbReference type="PANTHER" id="PTHR43162">
    <property type="match status" value="1"/>
</dbReference>